<evidence type="ECO:0000256" key="2">
    <source>
        <dbReference type="ARBA" id="ARBA00022475"/>
    </source>
</evidence>
<evidence type="ECO:0000256" key="6">
    <source>
        <dbReference type="ARBA" id="ARBA00023136"/>
    </source>
</evidence>
<dbReference type="PANTHER" id="PTHR33362">
    <property type="entry name" value="SIALIC ACID TRAP TRANSPORTER PERMEASE PROTEIN SIAT-RELATED"/>
    <property type="match status" value="1"/>
</dbReference>
<evidence type="ECO:0000256" key="7">
    <source>
        <dbReference type="RuleBase" id="RU369079"/>
    </source>
</evidence>
<feature type="domain" description="TRAP C4-dicarboxylate transport system permease DctM subunit" evidence="8">
    <location>
        <begin position="7"/>
        <end position="420"/>
    </location>
</feature>
<feature type="transmembrane region" description="Helical" evidence="7">
    <location>
        <begin position="138"/>
        <end position="162"/>
    </location>
</feature>
<keyword evidence="4 7" id="KW-0812">Transmembrane</keyword>
<feature type="transmembrane region" description="Helical" evidence="7">
    <location>
        <begin position="85"/>
        <end position="102"/>
    </location>
</feature>
<comment type="similarity">
    <text evidence="7">Belongs to the TRAP transporter large permease family.</text>
</comment>
<comment type="function">
    <text evidence="7">Part of the tripartite ATP-independent periplasmic (TRAP) transport system.</text>
</comment>
<protein>
    <recommendedName>
        <fullName evidence="7">TRAP transporter large permease protein</fullName>
    </recommendedName>
</protein>
<dbReference type="RefSeq" id="WP_095483458.1">
    <property type="nucleotide sequence ID" value="NZ_CP088151.1"/>
</dbReference>
<feature type="transmembrane region" description="Helical" evidence="7">
    <location>
        <begin position="280"/>
        <end position="297"/>
    </location>
</feature>
<evidence type="ECO:0000259" key="8">
    <source>
        <dbReference type="Pfam" id="PF06808"/>
    </source>
</evidence>
<dbReference type="InterPro" id="IPR010656">
    <property type="entry name" value="DctM"/>
</dbReference>
<dbReference type="Proteomes" id="UP000216215">
    <property type="component" value="Unassembled WGS sequence"/>
</dbReference>
<dbReference type="Pfam" id="PF06808">
    <property type="entry name" value="DctM"/>
    <property type="match status" value="1"/>
</dbReference>
<keyword evidence="7" id="KW-0813">Transport</keyword>
<evidence type="ECO:0000256" key="5">
    <source>
        <dbReference type="ARBA" id="ARBA00022989"/>
    </source>
</evidence>
<proteinExistence type="inferred from homology"/>
<keyword evidence="5 7" id="KW-1133">Transmembrane helix</keyword>
<organism evidence="9 10">
    <name type="scientific">Mesorhizobium mediterraneum</name>
    <dbReference type="NCBI Taxonomy" id="43617"/>
    <lineage>
        <taxon>Bacteria</taxon>
        <taxon>Pseudomonadati</taxon>
        <taxon>Pseudomonadota</taxon>
        <taxon>Alphaproteobacteria</taxon>
        <taxon>Hyphomicrobiales</taxon>
        <taxon>Phyllobacteriaceae</taxon>
        <taxon>Mesorhizobium</taxon>
    </lineage>
</organism>
<gene>
    <name evidence="9" type="ORF">CIT25_05015</name>
</gene>
<feature type="transmembrane region" description="Helical" evidence="7">
    <location>
        <begin position="54"/>
        <end position="73"/>
    </location>
</feature>
<comment type="caution">
    <text evidence="7">Lacks conserved residue(s) required for the propagation of feature annotation.</text>
</comment>
<evidence type="ECO:0000256" key="1">
    <source>
        <dbReference type="ARBA" id="ARBA00004429"/>
    </source>
</evidence>
<dbReference type="PIRSF" id="PIRSF006066">
    <property type="entry name" value="HI0050"/>
    <property type="match status" value="1"/>
</dbReference>
<comment type="subcellular location">
    <subcellularLocation>
        <location evidence="1 7">Cell inner membrane</location>
        <topology evidence="1 7">Multi-pass membrane protein</topology>
    </subcellularLocation>
</comment>
<accession>A0AB36RF00</accession>
<dbReference type="GO" id="GO:0022857">
    <property type="term" value="F:transmembrane transporter activity"/>
    <property type="evidence" value="ECO:0007669"/>
    <property type="project" value="UniProtKB-UniRule"/>
</dbReference>
<feature type="transmembrane region" description="Helical" evidence="7">
    <location>
        <begin position="317"/>
        <end position="334"/>
    </location>
</feature>
<dbReference type="AlphaFoldDB" id="A0AB36RF00"/>
<keyword evidence="10" id="KW-1185">Reference proteome</keyword>
<evidence type="ECO:0000313" key="9">
    <source>
        <dbReference type="EMBL" id="PAQ03508.1"/>
    </source>
</evidence>
<dbReference type="GO" id="GO:0005886">
    <property type="term" value="C:plasma membrane"/>
    <property type="evidence" value="ECO:0007669"/>
    <property type="project" value="UniProtKB-SubCell"/>
</dbReference>
<feature type="transmembrane region" description="Helical" evidence="7">
    <location>
        <begin position="174"/>
        <end position="196"/>
    </location>
</feature>
<dbReference type="NCBIfam" id="TIGR00786">
    <property type="entry name" value="dctM"/>
    <property type="match status" value="1"/>
</dbReference>
<feature type="transmembrane region" description="Helical" evidence="7">
    <location>
        <begin position="402"/>
        <end position="424"/>
    </location>
</feature>
<feature type="transmembrane region" description="Helical" evidence="7">
    <location>
        <begin position="367"/>
        <end position="390"/>
    </location>
</feature>
<feature type="transmembrane region" description="Helical" evidence="7">
    <location>
        <begin position="217"/>
        <end position="239"/>
    </location>
</feature>
<keyword evidence="3 7" id="KW-0997">Cell inner membrane</keyword>
<comment type="caution">
    <text evidence="9">The sequence shown here is derived from an EMBL/GenBank/DDBJ whole genome shotgun (WGS) entry which is preliminary data.</text>
</comment>
<evidence type="ECO:0000256" key="3">
    <source>
        <dbReference type="ARBA" id="ARBA00022519"/>
    </source>
</evidence>
<dbReference type="PANTHER" id="PTHR33362:SF5">
    <property type="entry name" value="C4-DICARBOXYLATE TRAP TRANSPORTER LARGE PERMEASE PROTEIN DCTM"/>
    <property type="match status" value="1"/>
</dbReference>
<evidence type="ECO:0000256" key="4">
    <source>
        <dbReference type="ARBA" id="ARBA00022692"/>
    </source>
</evidence>
<comment type="subunit">
    <text evidence="7">The complex comprises the extracytoplasmic solute receptor protein and the two transmembrane proteins.</text>
</comment>
<keyword evidence="6 7" id="KW-0472">Membrane</keyword>
<feature type="transmembrane region" description="Helical" evidence="7">
    <location>
        <begin position="245"/>
        <end position="268"/>
    </location>
</feature>
<sequence length="429" mass="44964">MVTALPLVALVALLLLGVPIAVALAASGMLGIYVVTGDLAKMLGIVALTPFDTVADYGLTTIPMFILMAYFSASSGLARDLYSAASNWLSLIPGGLAIATVFSCGVFGAMSGASVAAASVMSNIAMPEMRRHGYSEELAAGAIGVGATLDILIPPSVAMVIYGFATQTSVGKLLIAGIMPGILIGILLALTIYLWVTISPSHAPQTYRVPARERWASLARVWPSLLLIVIVIALLYLGIATPTEVGVVGALVAGVIGVALGGLSAHGVLEALKSTIRTSAMIFLILIGATLFGHYMTLSRIPQEIVALVTAMDLNRWMVIIGILAVYFVISMFMDEIPLLLLTLQLTFPLITSLGFDPIWFGVVSMMMVAMGLVFPPVGLVAFVVGTTAGADLTRVYKGTSILTIALVVTTVLLIIFPQIALWLPATMR</sequence>
<dbReference type="EMBL" id="NPKI01000009">
    <property type="protein sequence ID" value="PAQ03508.1"/>
    <property type="molecule type" value="Genomic_DNA"/>
</dbReference>
<reference evidence="10" key="1">
    <citation type="submission" date="2017-08" db="EMBL/GenBank/DDBJ databases">
        <title>Mesorhizobium wenxinae sp. nov., a novel rhizobial species isolated from root nodules of chickpea (Cicer arietinum L.).</title>
        <authorList>
            <person name="Zhang J."/>
        </authorList>
    </citation>
    <scope>NUCLEOTIDE SEQUENCE [LARGE SCALE GENOMIC DNA]</scope>
    <source>
        <strain evidence="10">USDA 3392</strain>
    </source>
</reference>
<dbReference type="InterPro" id="IPR004681">
    <property type="entry name" value="TRAP_DctM"/>
</dbReference>
<name>A0AB36RF00_9HYPH</name>
<keyword evidence="2" id="KW-1003">Cell membrane</keyword>
<evidence type="ECO:0000313" key="10">
    <source>
        <dbReference type="Proteomes" id="UP000216215"/>
    </source>
</evidence>